<evidence type="ECO:0000256" key="1">
    <source>
        <dbReference type="ARBA" id="ARBA00010945"/>
    </source>
</evidence>
<dbReference type="GO" id="GO:0006281">
    <property type="term" value="P:DNA repair"/>
    <property type="evidence" value="ECO:0007669"/>
    <property type="project" value="InterPro"/>
</dbReference>
<feature type="compositionally biased region" description="Basic and acidic residues" evidence="3">
    <location>
        <begin position="401"/>
        <end position="415"/>
    </location>
</feature>
<evidence type="ECO:0000256" key="3">
    <source>
        <dbReference type="SAM" id="MobiDB-lite"/>
    </source>
</evidence>
<accession>A0A0F6W637</accession>
<dbReference type="InterPro" id="IPR001126">
    <property type="entry name" value="UmuC"/>
</dbReference>
<dbReference type="SUPFAM" id="SSF56672">
    <property type="entry name" value="DNA/RNA polymerases"/>
    <property type="match status" value="1"/>
</dbReference>
<dbReference type="EMBL" id="CP011125">
    <property type="protein sequence ID" value="AKF08233.1"/>
    <property type="molecule type" value="Genomic_DNA"/>
</dbReference>
<dbReference type="AlphaFoldDB" id="A0A0F6W637"/>
<name>A0A0F6W637_9BACT</name>
<dbReference type="CDD" id="cd03468">
    <property type="entry name" value="PolY_like"/>
    <property type="match status" value="1"/>
</dbReference>
<dbReference type="InterPro" id="IPR050356">
    <property type="entry name" value="SulA_CellDiv_inhibitor"/>
</dbReference>
<dbReference type="PROSITE" id="PS50173">
    <property type="entry name" value="UMUC"/>
    <property type="match status" value="1"/>
</dbReference>
<dbReference type="Gene3D" id="3.40.1170.60">
    <property type="match status" value="1"/>
</dbReference>
<dbReference type="Pfam" id="PF00817">
    <property type="entry name" value="IMS"/>
    <property type="match status" value="1"/>
</dbReference>
<feature type="region of interest" description="Disordered" evidence="3">
    <location>
        <begin position="401"/>
        <end position="433"/>
    </location>
</feature>
<sequence>MSRIACLDVPALPLQVLRRDRPEWAGMPLAVVGDDRPQAPVLWTSQSAQRLGVRVGMRYASALGISRELRAAPVPEARIAEVRAELVGAMHRYSPRVEPDDERPGVIWIDPEGMVSLFGSLERWAQSIWGELGAHDLFGAVVVGFQRMRAWAIARTVRDARVIADADTEHRLAGRVSIARLDLPPELESALAVLGVATLDDFLALPPGELSVRFGPSASRLHALFSGVMREPMTPVIAAQPIAIEAELDPPDDDASRLLFCVKGALHALHRALEQRSLALAALDLTLTMEGGAAPHREVLRPARASRDATSVLELVRLRLDTISLPERVERIRLEAEPAPLEGTQLVLAAGTRRRDPDAATRGIARLRAAFGDEAVTRARLEDAWLPEHQFRWEPVRTIDVPRRAPDDDPRDPPLVRRLMPSPQPLPSDDAGRPVCVPPITEMSGPYRLQSGWWAHGVVRDYWYAERADGALLWMYRDAALDRWFVQGRID</sequence>
<feature type="domain" description="UmuC" evidence="4">
    <location>
        <begin position="4"/>
        <end position="99"/>
    </location>
</feature>
<dbReference type="InterPro" id="IPR043502">
    <property type="entry name" value="DNA/RNA_pol_sf"/>
</dbReference>
<keyword evidence="6" id="KW-1185">Reference proteome</keyword>
<protein>
    <submittedName>
        <fullName evidence="5">DNA polymerase IV-like protein ImuB</fullName>
    </submittedName>
</protein>
<dbReference type="RefSeq" id="WP_053235401.1">
    <property type="nucleotide sequence ID" value="NZ_CP011125.1"/>
</dbReference>
<dbReference type="KEGG" id="samy:DB32_005382"/>
<proteinExistence type="inferred from homology"/>
<evidence type="ECO:0000313" key="5">
    <source>
        <dbReference type="EMBL" id="AKF08233.1"/>
    </source>
</evidence>
<evidence type="ECO:0000259" key="4">
    <source>
        <dbReference type="PROSITE" id="PS50173"/>
    </source>
</evidence>
<dbReference type="Proteomes" id="UP000034883">
    <property type="component" value="Chromosome"/>
</dbReference>
<evidence type="ECO:0000256" key="2">
    <source>
        <dbReference type="ARBA" id="ARBA00022763"/>
    </source>
</evidence>
<gene>
    <name evidence="5" type="ORF">DB32_005382</name>
</gene>
<dbReference type="OrthoDB" id="5483409at2"/>
<dbReference type="PANTHER" id="PTHR35369:SF2">
    <property type="entry name" value="BLR3025 PROTEIN"/>
    <property type="match status" value="1"/>
</dbReference>
<dbReference type="STRING" id="927083.DB32_005382"/>
<dbReference type="PANTHER" id="PTHR35369">
    <property type="entry name" value="BLR3025 PROTEIN-RELATED"/>
    <property type="match status" value="1"/>
</dbReference>
<keyword evidence="2" id="KW-0227">DNA damage</keyword>
<dbReference type="Gene3D" id="3.30.70.270">
    <property type="match status" value="1"/>
</dbReference>
<organism evidence="5 6">
    <name type="scientific">Sandaracinus amylolyticus</name>
    <dbReference type="NCBI Taxonomy" id="927083"/>
    <lineage>
        <taxon>Bacteria</taxon>
        <taxon>Pseudomonadati</taxon>
        <taxon>Myxococcota</taxon>
        <taxon>Polyangia</taxon>
        <taxon>Polyangiales</taxon>
        <taxon>Sandaracinaceae</taxon>
        <taxon>Sandaracinus</taxon>
    </lineage>
</organism>
<reference evidence="5 6" key="1">
    <citation type="submission" date="2015-03" db="EMBL/GenBank/DDBJ databases">
        <title>Genome assembly of Sandaracinus amylolyticus DSM 53668.</title>
        <authorList>
            <person name="Sharma G."/>
            <person name="Subramanian S."/>
        </authorList>
    </citation>
    <scope>NUCLEOTIDE SEQUENCE [LARGE SCALE GENOMIC DNA]</scope>
    <source>
        <strain evidence="5 6">DSM 53668</strain>
    </source>
</reference>
<dbReference type="InterPro" id="IPR043128">
    <property type="entry name" value="Rev_trsase/Diguanyl_cyclase"/>
</dbReference>
<evidence type="ECO:0000313" key="6">
    <source>
        <dbReference type="Proteomes" id="UP000034883"/>
    </source>
</evidence>
<comment type="similarity">
    <text evidence="1">Belongs to the DNA polymerase type-Y family.</text>
</comment>